<dbReference type="InterPro" id="IPR034204">
    <property type="entry name" value="PfSUB1-like_cat_dom"/>
</dbReference>
<dbReference type="SUPFAM" id="SSF52743">
    <property type="entry name" value="Subtilisin-like"/>
    <property type="match status" value="1"/>
</dbReference>
<accession>A0ABT7PKC8</accession>
<evidence type="ECO:0000256" key="7">
    <source>
        <dbReference type="SAM" id="MobiDB-lite"/>
    </source>
</evidence>
<dbReference type="SMART" id="SM00710">
    <property type="entry name" value="PbH1"/>
    <property type="match status" value="6"/>
</dbReference>
<dbReference type="CDD" id="cd07473">
    <property type="entry name" value="Peptidases_S8_Subtilisin_like"/>
    <property type="match status" value="1"/>
</dbReference>
<evidence type="ECO:0000256" key="6">
    <source>
        <dbReference type="RuleBase" id="RU003355"/>
    </source>
</evidence>
<dbReference type="InterPro" id="IPR023828">
    <property type="entry name" value="Peptidase_S8_Ser-AS"/>
</dbReference>
<evidence type="ECO:0000256" key="1">
    <source>
        <dbReference type="ARBA" id="ARBA00011073"/>
    </source>
</evidence>
<dbReference type="EMBL" id="JASZZN010000011">
    <property type="protein sequence ID" value="MDM4016942.1"/>
    <property type="molecule type" value="Genomic_DNA"/>
</dbReference>
<dbReference type="Gene3D" id="2.60.40.3440">
    <property type="match status" value="1"/>
</dbReference>
<dbReference type="Gene3D" id="2.60.40.10">
    <property type="entry name" value="Immunoglobulins"/>
    <property type="match status" value="1"/>
</dbReference>
<dbReference type="Gene3D" id="3.40.50.200">
    <property type="entry name" value="Peptidase S8/S53 domain"/>
    <property type="match status" value="1"/>
</dbReference>
<dbReference type="PROSITE" id="PS51892">
    <property type="entry name" value="SUBTILASE"/>
    <property type="match status" value="1"/>
</dbReference>
<dbReference type="PANTHER" id="PTHR43399:SF4">
    <property type="entry name" value="CELL WALL-ASSOCIATED PROTEASE"/>
    <property type="match status" value="1"/>
</dbReference>
<dbReference type="Pfam" id="PF20009">
    <property type="entry name" value="GEVED"/>
    <property type="match status" value="1"/>
</dbReference>
<dbReference type="PRINTS" id="PR00723">
    <property type="entry name" value="SUBTILISIN"/>
</dbReference>
<dbReference type="InterPro" id="IPR054399">
    <property type="entry name" value="Fervidolysin-like_N_prodom"/>
</dbReference>
<proteinExistence type="inferred from homology"/>
<dbReference type="Gene3D" id="2.60.40.2810">
    <property type="match status" value="1"/>
</dbReference>
<dbReference type="Pfam" id="PF04151">
    <property type="entry name" value="PPC"/>
    <property type="match status" value="2"/>
</dbReference>
<evidence type="ECO:0000256" key="3">
    <source>
        <dbReference type="ARBA" id="ARBA00022801"/>
    </source>
</evidence>
<dbReference type="PROSITE" id="PS50268">
    <property type="entry name" value="CADHERIN_2"/>
    <property type="match status" value="1"/>
</dbReference>
<dbReference type="InterPro" id="IPR024079">
    <property type="entry name" value="MetalloPept_cat_dom_sf"/>
</dbReference>
<evidence type="ECO:0000313" key="9">
    <source>
        <dbReference type="EMBL" id="MDM4016942.1"/>
    </source>
</evidence>
<dbReference type="Pfam" id="PF17963">
    <property type="entry name" value="Big_9"/>
    <property type="match status" value="1"/>
</dbReference>
<dbReference type="InterPro" id="IPR015500">
    <property type="entry name" value="Peptidase_S8_subtilisin-rel"/>
</dbReference>
<dbReference type="Gene3D" id="3.40.390.10">
    <property type="entry name" value="Collagenase (Catalytic Domain)"/>
    <property type="match status" value="1"/>
</dbReference>
<evidence type="ECO:0000259" key="8">
    <source>
        <dbReference type="PROSITE" id="PS50268"/>
    </source>
</evidence>
<evidence type="ECO:0000256" key="4">
    <source>
        <dbReference type="ARBA" id="ARBA00022825"/>
    </source>
</evidence>
<dbReference type="InterPro" id="IPR006644">
    <property type="entry name" value="Cadg"/>
</dbReference>
<dbReference type="InterPro" id="IPR023827">
    <property type="entry name" value="Peptidase_S8_Asp-AS"/>
</dbReference>
<feature type="region of interest" description="Disordered" evidence="7">
    <location>
        <begin position="1593"/>
        <end position="1618"/>
    </location>
</feature>
<keyword evidence="3 5" id="KW-0378">Hydrolase</keyword>
<evidence type="ECO:0000313" key="10">
    <source>
        <dbReference type="Proteomes" id="UP001239462"/>
    </source>
</evidence>
<dbReference type="Pfam" id="PF22148">
    <property type="entry name" value="Fervidolysin_NPro-like"/>
    <property type="match status" value="1"/>
</dbReference>
<name>A0ABT7PKC8_9BACT</name>
<dbReference type="InterPro" id="IPR036852">
    <property type="entry name" value="Peptidase_S8/S53_dom_sf"/>
</dbReference>
<organism evidence="9 10">
    <name type="scientific">Roseiconus lacunae</name>
    <dbReference type="NCBI Taxonomy" id="2605694"/>
    <lineage>
        <taxon>Bacteria</taxon>
        <taxon>Pseudomonadati</taxon>
        <taxon>Planctomycetota</taxon>
        <taxon>Planctomycetia</taxon>
        <taxon>Pirellulales</taxon>
        <taxon>Pirellulaceae</taxon>
        <taxon>Roseiconus</taxon>
    </lineage>
</organism>
<dbReference type="Gene3D" id="2.60.120.380">
    <property type="match status" value="2"/>
</dbReference>
<dbReference type="SMART" id="SM00736">
    <property type="entry name" value="CADG"/>
    <property type="match status" value="1"/>
</dbReference>
<dbReference type="InterPro" id="IPR002105">
    <property type="entry name" value="Dockerin_1_rpt"/>
</dbReference>
<dbReference type="Proteomes" id="UP001239462">
    <property type="component" value="Unassembled WGS sequence"/>
</dbReference>
<dbReference type="InterPro" id="IPR006626">
    <property type="entry name" value="PbH1"/>
</dbReference>
<protein>
    <submittedName>
        <fullName evidence="9">S8 family serine peptidase</fullName>
    </submittedName>
</protein>
<dbReference type="Pfam" id="PF00404">
    <property type="entry name" value="Dockerin_1"/>
    <property type="match status" value="1"/>
</dbReference>
<dbReference type="RefSeq" id="WP_289164506.1">
    <property type="nucleotide sequence ID" value="NZ_JASZZN010000011.1"/>
</dbReference>
<dbReference type="PROSITE" id="PS00136">
    <property type="entry name" value="SUBTILASE_ASP"/>
    <property type="match status" value="1"/>
</dbReference>
<gene>
    <name evidence="9" type="ORF">QTN89_15955</name>
</gene>
<comment type="caution">
    <text evidence="9">The sequence shown here is derived from an EMBL/GenBank/DDBJ whole genome shotgun (WGS) entry which is preliminary data.</text>
</comment>
<feature type="active site" description="Charge relay system" evidence="5">
    <location>
        <position position="2653"/>
    </location>
</feature>
<dbReference type="PROSITE" id="PS00138">
    <property type="entry name" value="SUBTILASE_SER"/>
    <property type="match status" value="1"/>
</dbReference>
<dbReference type="InterPro" id="IPR022398">
    <property type="entry name" value="Peptidase_S8_His-AS"/>
</dbReference>
<keyword evidence="2 5" id="KW-0645">Protease</keyword>
<dbReference type="NCBIfam" id="NF012211">
    <property type="entry name" value="tand_rpt_95"/>
    <property type="match status" value="3"/>
</dbReference>
<evidence type="ECO:0000256" key="2">
    <source>
        <dbReference type="ARBA" id="ARBA00022670"/>
    </source>
</evidence>
<feature type="domain" description="Cadherin" evidence="8">
    <location>
        <begin position="5816"/>
        <end position="5914"/>
    </location>
</feature>
<dbReference type="InterPro" id="IPR002126">
    <property type="entry name" value="Cadherin-like_dom"/>
</dbReference>
<dbReference type="Pfam" id="PF17803">
    <property type="entry name" value="Cadherin_4"/>
    <property type="match status" value="1"/>
</dbReference>
<reference evidence="9 10" key="1">
    <citation type="submission" date="2023-06" db="EMBL/GenBank/DDBJ databases">
        <title>Roseiconus lacunae JC819 isolated from Gulf of Mannar region, Tamil Nadu.</title>
        <authorList>
            <person name="Pk S."/>
            <person name="Ch S."/>
            <person name="Ch V.R."/>
        </authorList>
    </citation>
    <scope>NUCLEOTIDE SEQUENCE [LARGE SCALE GENOMIC DNA]</scope>
    <source>
        <strain evidence="9 10">JC819</strain>
    </source>
</reference>
<dbReference type="PANTHER" id="PTHR43399">
    <property type="entry name" value="SUBTILISIN-RELATED"/>
    <property type="match status" value="1"/>
</dbReference>
<evidence type="ECO:0000256" key="5">
    <source>
        <dbReference type="PROSITE-ProRule" id="PRU01240"/>
    </source>
</evidence>
<dbReference type="InterPro" id="IPR041690">
    <property type="entry name" value="Cadherin_5"/>
</dbReference>
<keyword evidence="4 5" id="KW-0720">Serine protease</keyword>
<feature type="active site" description="Charge relay system" evidence="5">
    <location>
        <position position="2817"/>
    </location>
</feature>
<dbReference type="InterPro" id="IPR013783">
    <property type="entry name" value="Ig-like_fold"/>
</dbReference>
<dbReference type="InterPro" id="IPR007280">
    <property type="entry name" value="Peptidase_C_arc/bac"/>
</dbReference>
<dbReference type="Pfam" id="PF00082">
    <property type="entry name" value="Peptidase_S8"/>
    <property type="match status" value="1"/>
</dbReference>
<dbReference type="InterPro" id="IPR040853">
    <property type="entry name" value="RapA2_cadherin-like"/>
</dbReference>
<dbReference type="InterPro" id="IPR000209">
    <property type="entry name" value="Peptidase_S8/S53_dom"/>
</dbReference>
<dbReference type="PROSITE" id="PS00137">
    <property type="entry name" value="SUBTILASE_HIS"/>
    <property type="match status" value="1"/>
</dbReference>
<dbReference type="InterPro" id="IPR045474">
    <property type="entry name" value="GEVED"/>
</dbReference>
<dbReference type="InterPro" id="IPR051048">
    <property type="entry name" value="Peptidase_S8/S53_subtilisin"/>
</dbReference>
<feature type="region of interest" description="Disordered" evidence="7">
    <location>
        <begin position="1879"/>
        <end position="1901"/>
    </location>
</feature>
<sequence length="6297" mass="663804">MRRRHLLESLEQRQLLAGPQLIGIQPNEGELIVDGTVRDTSPRSLTFRFDENQQIDPNTLDAIQIRRAGPDEQFDTADDVVIQPGSVSLGALADNEVVVRFADSLPDDRYRIDVFGYDAPNRAEGPIVGLRNLQGEFLTSRDGLGNSEHIQFELRLGARVEAVVPQPVVRMSDRSLEQRRDEILVYFNDDELFVENDPATGQPTERSAENPRFYQLLLTQETVRTTDDVFYQPDRVIYDAETNVARLIFADDLNALPGVPLEGGTFRLRVGTAVDQVEDLVVTPTELNVVPRVSSNLGVASGLEISFASKVFGESGGSRAIQFTDSGSGGLTVALDANTGAVVYDLGGAAVTVSQLRDAARNTPEVDAIMSVSFGLDGIAGSGGALQVPSTVAGTFLHMTAAGDTLTTALDIGVFGQDGNQLLSSITINESIDPQPYNVQLPGALTDPGRADAAVVGAINERFGPDVTDGVTEINYNFQSVFAGGTGTGLPAQVNNITEIQKTRVREALSLWANYIGVQFRETADSGLTIALGSLGELDAVDEGVIRNVPVLDADVRVDPTFENPAIVFSNQVQFDLNYGEDFFRKAMASIGLILGLDESADVTEQTLMALDPDFLNATINPGTFVAPTDPFIPSQSAVQQKINSQIDAQTIGEPLPNSLEGDEPVFPGRLDVMHGELLHRADSIDVDLYRFEVALDAGREFGTLTVESFAERLPDSSLLDTSLTLFQDVSATATSDFGLGSDLLVRFDSQLPGELGNRSRIEFIQTDRVIGDVDIRVDRIVASNGTLVENAVRVDLPRRGPSVSSLTVGQIIDAINNDAFASSLFEAAIVEGELNAQVIDVPASAFSPIRLSDGGTVALTRNDDYFSNDSLLTAQLENGVYYIGVAASGNDSYDPALSGSGYGGTTQGDYELLVKFEPQVSQTDVIRDRDSDRVGVPGTAIDGDLDGTPSGVHNFWFQTRPLDRILEVVSDGTGVVAGQTMTVTGANGASRKFEFVPIGSNPQPGNVAVRYSGLSSISNLASSLASAINANLGVLNVTATVQSNPSDPLAPAHVTLTGERSLKFSNVFQGVEALGRTLFVDKVASVVSDGSTDQPFRDISGVGGTGAFDAALPGDIVRIVGNGGQDNDPSTVADNFSYKIGLSEIGGATLEDGRHMNVPKGVTTMIDAGAAFKLRSSTISVGSNNLLSDRSGGALQVLGTPRLLEVGDPGAPGSGDSGLVDLDVSGNVVFTSTRDRAVDSAASGNSPLPADGNWGGLIFRNDLDASEGRANLEDEGIFLQVVNHADIRYGGGSNILINSIQQTVNPIQIVDLRPTITFNEITNNAGAAMSASPDAFLETRFQAPRFQQAGAFTADYSRIGPDIRQNLIVDNSINGLFIRTVPGFGQAAQPLTVSAHIDDVDVVHYVAENIIIAGQPGGPIQDGFKPSVSSATLNTVGGGTLADGTYDYRMTFVDSSGFESLPSDPTASINIGAGARTVQFLNLPLIQDDSDYVSRRVYRLDPGTGEYHLIAELNRSQTTFVDNGSVDGGAILDLNREGVRGRLNGSLVIDPNTVIKFRGARIELGHGTNLIAEGVRGQNVVFTSSLDDRFGAGGSFDTNDDSGTPGGGTDPSRGDWSGIYASPTANVSLDHAIVAYGGGVSLIEGGQSRGFAALELQQADARVTNSRFEYNDHGQDGSGPIGRNGRLAITPSTIYARFTEPVLADNQFIDNYGSIIDIDLASMTDQLNLDAGRQTGAIDRLVGYDDNVGPLVRGNTTDSVASDEFGTRQLNGLRIRGGELAGGSVWDDTDITHVLYSSVIVGNSISGSGLTLKSRPDESLVVKFVGEGTPNSDTAGTGITATGSTGDVADRIGGTVHVLGLPGAPVILTSLFDDSVGAGRKPDGTAQTDTNGDGAGSRPAGNDWRSLLFDGLSNDRNTAVVVEQELSTAAPPGRNASVENAQVLGELAERLTASDDVARLGFEVQGFIGAEGDIDTYTFNATAGTQVWIDVDRTSLGLDSVLEVIDDAGNVIARSDDSFNEIDNPSELDVFENDVLVDPLGEGEDPRTARWVNGEYYDVESTNLRDAGMRITLPGVVGTRSNYFIRVRASSVDPDDIAGGSTTGAYTFQLRLQEAQEYPGSVVRYADIRYANHGVHVQGLPGSSPLIGEAQENESADMLSEEGHELIEDLFVLPTGGLGIEGEPNYPTDLYADNGELTGGFYGGFDAFDPQVLNSRPQNLGDLIDSKTGTISVGGQLSSIDDIDFYQIDIDREGMMGASRRSTVFDIDFAAGFDRPDTNISVFYSPTANPNQARLVLFGENSNVLDDQSSPLSTELIGELLERGSISTQDPLIGPVSLPAGSYFIAITESSRTPVELDSDYVRRAPIDSTVRIFDDRIETSGGGTAEAPVYQDFVDTATGGWSVTTNRDLDIGHRPIETFSTSEVVVPAAEVSTFNSQLSLAMTKAALTSGLEDNGEGNYNGDPYHNLQSGTDYTPDKLILAFNDGVSQQSKNAILSRYGLQVQKEFQTFNGMVASTPAGADIPAMVADLFQEDNILYAEPDFLVELDAIPDDPQFGSQWHYNNTGQSFGTPDADIDLPEAWDTFTGSDQVVVAVIDSGLEMTHPDIVDNLWTNPGEIPGDGIDNDNNGYIDDVNGIDALDGDVDPSDSNGHGTHVAGTVAATGNNGIGVSGVSWNTKVMPLRVCDITCSSAGIVEAIDYATMMRRDHGINVAVSNNSYGGFFPSFAAQAAIQAHTNEGILFVTSAGNDSLNIDQLPTYPASYPVPGIVSVSATDDNDVLADFSNFGAGNVDLSAPGDEILSLGLGGTYVYNSGTSMASPHVAGVAALLAGYSPTATTVDLKNALMIGADSIPGLLGSSITGARLNAAGALAALPSGLIGNESYFFDRSEETGVLSATPFDLTGYSAADMPRFYFDFFVDKANTDQITVQAYSAEQPTPVELDIDLNSLEYVGLWNQAIIDLDQFAGNTDIVIEFIYETDMNASAEGLYLDNFIVGFAERGELVNGASFAVAEFTPATGGLTGHYQLEVRPGTEYTESLEGGFYIDRALAAAPRTVETLYLQLRPGSSIKPYETFEIDILNTVTGLDEALRFQFVPSMASMQDPAKLDPTAVSVSYDRLDSAADIGNRLDLTIGGLSDYAFFDSGRTEIKLTDSFDTNERHANALTLIAPAADQVSEGSTFRLSDGRQSLTFEFTTDSTVSFGNIPVPFSIGASEVEMARILIDVINSDVVQGSLNLRASTVPGDWDFVGTTSSDMLPTDARIALHGNAVGNFNSIERVSDAPSGPLPTSANGHLVLSAIYQTGTGDFNTVRTQGQVIIENNTITEVRAIGIWSDPGQRGTDPEDVRNEVTDPAGTNYIRMPPVGNSALGGVINFPELNDSVAGGIMPGIVAQNNIIDRAGYTAIKSDGETRAFVLEWNDLMLIYASGNTVVNSPGDIMIPDGFTFALDAGGTRVVFEFEEVGGVPTNLGGSGVVGGDGFVDGHVPVYYRLGAGSTTYNPSLPDPVRNIGSTYHEIMLSIYESIQGSILVTNGLVELVRPTLGPSLTYTGIPQQQSEDDTLIQPRPQFIDPNFLDYATPAIYLEGVTGLYASQAFQKQVGSGRTSMLNLNRLAYFPDEAEIETVYDDTTGLATNAPAPMMPIAEAPQPLAKLVNNTIRGSDGTEGAILEDGSLSPAIESAADEPNDTIFNAVDTKLEVSHRGAYTSTGTIGDNQNFLTADQDVDFFKVELGVGDRLIVDIDTAADTDPSTHLRVFDSSGVEVFVGTTGQLADHLNPGYSSYAATPLTDVDNGRDQFVDFTALKKDTYYVGVSSVGNEAYEAKSLAERTAGTGGEGDYEINIEVLAPRSFVFSLDQHPIDPYGAEQLSGNINGQTAGPPPAQTLVGTTFTISQIPDYLIPTRAGDAYAGVNADGNRVTFEFTSGQNVVVLGNGNINVPILDAQLGGDGFRVPDIMRAISNAINGFLNNPALPNHEVGNGPNGQDGPITRVVAHALGGSDGDNVGINNMTRENGAFVDPTELPYGIFGSVDYPVGFGHDRRESGGTANIIPNGTLTDSRGTTELYVLIENAAKIEISPEARAQGLKLGPDNTGLTIDRLGNTSFASESDQLLAEQGIFVGSGSSATVLNNVIVNAHQSLVKEESSVFGFGGRVTELSPDISVKQGSVVATGNTFQYDDHRNTQIRSDISWWVGFGGFVNTNLAQDTSLSTDFRTGPSNVAGGNSDFNFVVRQPNTPGQSPGNFITFIGDDLLTDGAAGRFTPAANSGIIDSAVNSIDPLVDLVTLNSQLGIPTRVIAAPARDHSGQLRADEPTMAPPAGIGADVFKDRGALDRADFVGPVANLETPLDNDFAGSDTDPALTFVNREDGTFTEFRVLVQDLGDDSNPFVGSGIDPTTVIVPPIPGLRNAGANITLFENDRLLQEGVDYTFSFDETRGVITLKALAGVWRDDRAYRIELNNRDRTVLVAPKANQVGDGDQISVIDSNGGTVIFEFETGFLLNMPEVLTLEVPSQGTNQGGLIDGGVFTLAGLVFELDSNGTTVPGSIPVALPTASTPINPNAREAYLSQIADNIRDAIQGAVDNPNTVLDVEVRTVGSRILIGSEAGTVVDAGTSGLVIEPRTIGLEVPPAGSDIGGVIVGETFTISDGDDTVTFQFEDATTPAAAGNVGVDISAVGGTALGPQETAEAIIAAIEGTALRVTPELNGRIIFLGLPEDGSASVPSGRLLAVGVSRTPADGDLITITPSDAGTPVVFEINRTDEPDGSGGTMDDGVTAGNIALNINRETTADQMAEIFATALQSQTIVGLDSELVAPVGMGIVQIGGTENLEIDVAGTQFRVEGSPGVTGVSTLEVFGPLLMSVPLTAPADGESFIIYDDNGLPVNFEFDSDGILVDPFATRITFMQFDDQAALTTAVVAAINGSTTGVTASVTGTGRISLGRIESDRVDTSGTSLSTRRGIVSDGESLTISQGGISVTYEFESVVNGGGVGQGHIPVPFLPDSTPLDVANSLAAAISSNPGGLDVDPQVSPEGLVELNDVAGTTVDITSAASLILTGVPGGANPILLAPNDSPEEINREILAAISRLSGTSPLQAVNRGGATLFIENARRIDGIVDSFFLPAIKDLSGNLLSANREDNTTQFTLLLPTIGLDYGDAPDPRDSVAGLYSSLLSSDGARHVITTDLVLGTRVDAEPDAQVTSLADGDDLIVTISSQGALFATSVEDGFAAIEVLQTVDATTRDGDTITLSIADREVTLEFDTDGIFSEENFAIAPLDPTSLSSITTAIVNAINESGLAPADVQISGDRVRVFSDDEDGVSFTSELNPNGNLSKSLITPITVTVSGTGVLQGWIDFNADGDWDDPGEQIIVGTESEALFVDTGEPVERTFNVTVPAFATPPNNATATYARFRISREGGLGPNGLALSGEVEDYRLLLVSDSAPSLTGDQSTRTFNVQEDGALLALDRDGGSTSSVADDGLLKNIVDPDGDLVEIYSEDTGVRTLTVDGEVAGQLNVSADGTFTFVPAAEFNGQAVFTVRLTDVKPTNPEANLVSQTPLTVTINVNPVNDQPFATVSDVETSVQINEDEPIVFTAEELIDPYYVAGPMNEFDQPLIFQSVSSIIGGESVSSLGGILEILPGGRSVRYTPPVDYNGAAPDTFNFTVADVPGTLQTARTADKQGTVSITVIPVNDPPIARTDFYNATEDTSLAIAVRGDGQTIVGILDNDRPGPQNEIDPPSSQTLVLPTDQFDTPISTERGGTVRFVNGALLYTPPGLYSGPDSFTYRVADSEGAESIGTVSIDVGGENDAPQFEGVDGQKDENDNPVMEITFPEAKPNALSTPFVLNTWFSDPENDPLEYSVVSSDPSIVSVNLDGSSLTLTRPAFAYGVVTLTVTATDTSDVSTTADITITIVNENDSPIVTGTFGTLTVEEDNQIIRQLSDVFTDPDNDPLIYTITKLGSIIRPTADDIANHPLIESITTSNGELKITPKPDQFGSVEIEIEATDGEARVNDRFDFVVTPVEDSPRGQDDEYNLPIGSTLRRLNPAQGVLANDSDPDGDTISVQLPIVSGPTRGTLQINADGTFVYNNETGNVGDTDSFVYRVIDSNGNVSANRTVTLTLNRSQYQNPIGGMEADVNADGFISPIDALRVINLIARRGGGAGAVSVSDIGTPPPDFYDVNGDGIVSPGDALAVINALALRQSNGGEGELVSAAGTTHFAAASSDFLPPTATTFVPAVSQDSELEDLSATDVADSLLTAGMEIETTAGVDVNSLAGESNSDAHRDSVDELWGDLSEDLDDLLDL</sequence>
<feature type="active site" description="Charge relay system" evidence="5">
    <location>
        <position position="2598"/>
    </location>
</feature>
<comment type="similarity">
    <text evidence="1 5 6">Belongs to the peptidase S8 family.</text>
</comment>
<keyword evidence="10" id="KW-1185">Reference proteome</keyword>
<dbReference type="Pfam" id="PF17892">
    <property type="entry name" value="Cadherin_5"/>
    <property type="match status" value="1"/>
</dbReference>
<dbReference type="CDD" id="cd11304">
    <property type="entry name" value="Cadherin_repeat"/>
    <property type="match status" value="1"/>
</dbReference>